<comment type="function">
    <text evidence="2">Hydrolyzes RNA 2',3'-cyclic phosphodiester to an RNA 2'-phosphomonoester.</text>
</comment>
<dbReference type="PANTHER" id="PTHR35561">
    <property type="entry name" value="RNA 2',3'-CYCLIC PHOSPHODIESTERASE"/>
    <property type="match status" value="1"/>
</dbReference>
<dbReference type="Proteomes" id="UP000176253">
    <property type="component" value="Unassembled WGS sequence"/>
</dbReference>
<keyword evidence="4" id="KW-0436">Ligase</keyword>
<dbReference type="EC" id="3.1.4.58" evidence="2"/>
<evidence type="ECO:0000256" key="2">
    <source>
        <dbReference type="HAMAP-Rule" id="MF_01940"/>
    </source>
</evidence>
<dbReference type="EMBL" id="MFJM01000035">
    <property type="protein sequence ID" value="OGG17424.1"/>
    <property type="molecule type" value="Genomic_DNA"/>
</dbReference>
<dbReference type="GO" id="GO:0004113">
    <property type="term" value="F:2',3'-cyclic-nucleotide 3'-phosphodiesterase activity"/>
    <property type="evidence" value="ECO:0007669"/>
    <property type="project" value="InterPro"/>
</dbReference>
<feature type="active site" description="Proton donor" evidence="2">
    <location>
        <position position="36"/>
    </location>
</feature>
<dbReference type="HAMAP" id="MF_01940">
    <property type="entry name" value="RNA_CPDase"/>
    <property type="match status" value="1"/>
</dbReference>
<evidence type="ECO:0000256" key="1">
    <source>
        <dbReference type="ARBA" id="ARBA00022801"/>
    </source>
</evidence>
<protein>
    <recommendedName>
        <fullName evidence="2">RNA 2',3'-cyclic phosphodiesterase</fullName>
        <shortName evidence="2">RNA 2',3'-CPDase</shortName>
        <ecNumber evidence="2">3.1.4.58</ecNumber>
    </recommendedName>
</protein>
<sequence>MKKRLFIAIELPQEIKEKLKIAADNRLRIVIQQNLHITFLFLGYVEEKRLEEIKKKIWEVSQNGNSFKLKLEKIIYAPPKSTYKMIWALFEKNAEYAKLNQLLAETLKEFKPDIYKDQLIHITLARSKKPLSNKDIEEIKLPVVEAEELNIEKIILYESLLRSSGPIYKKLEEFPFKNE</sequence>
<feature type="domain" description="Phosphoesterase HXTX" evidence="3">
    <location>
        <begin position="14"/>
        <end position="85"/>
    </location>
</feature>
<feature type="short sequence motif" description="HXTX 1" evidence="2">
    <location>
        <begin position="36"/>
        <end position="39"/>
    </location>
</feature>
<organism evidence="4 5">
    <name type="scientific">Candidatus Gottesmanbacteria bacterium RIFCSPHIGHO2_02_FULL_39_14</name>
    <dbReference type="NCBI Taxonomy" id="1798383"/>
    <lineage>
        <taxon>Bacteria</taxon>
        <taxon>Candidatus Gottesmaniibacteriota</taxon>
    </lineage>
</organism>
<dbReference type="STRING" id="1798383.A3D78_06095"/>
<dbReference type="NCBIfam" id="TIGR02258">
    <property type="entry name" value="2_5_ligase"/>
    <property type="match status" value="1"/>
</dbReference>
<dbReference type="Gene3D" id="3.90.1140.10">
    <property type="entry name" value="Cyclic phosphodiesterase"/>
    <property type="match status" value="1"/>
</dbReference>
<proteinExistence type="inferred from homology"/>
<dbReference type="GO" id="GO:0016874">
    <property type="term" value="F:ligase activity"/>
    <property type="evidence" value="ECO:0007669"/>
    <property type="project" value="UniProtKB-KW"/>
</dbReference>
<evidence type="ECO:0000259" key="3">
    <source>
        <dbReference type="Pfam" id="PF02834"/>
    </source>
</evidence>
<keyword evidence="1 2" id="KW-0378">Hydrolase</keyword>
<feature type="short sequence motif" description="HXTX 2" evidence="2">
    <location>
        <begin position="121"/>
        <end position="124"/>
    </location>
</feature>
<dbReference type="InterPro" id="IPR009097">
    <property type="entry name" value="Cyclic_Pdiesterase"/>
</dbReference>
<gene>
    <name evidence="4" type="ORF">A3D78_06095</name>
</gene>
<evidence type="ECO:0000313" key="5">
    <source>
        <dbReference type="Proteomes" id="UP000176253"/>
    </source>
</evidence>
<accession>A0A1F5ZYI8</accession>
<feature type="active site" description="Proton acceptor" evidence="2">
    <location>
        <position position="121"/>
    </location>
</feature>
<name>A0A1F5ZYI8_9BACT</name>
<dbReference type="GO" id="GO:0008664">
    <property type="term" value="F:RNA 2',3'-cyclic 3'-phosphodiesterase activity"/>
    <property type="evidence" value="ECO:0007669"/>
    <property type="project" value="UniProtKB-EC"/>
</dbReference>
<dbReference type="InterPro" id="IPR004175">
    <property type="entry name" value="RNA_CPDase"/>
</dbReference>
<dbReference type="SUPFAM" id="SSF55144">
    <property type="entry name" value="LigT-like"/>
    <property type="match status" value="1"/>
</dbReference>
<reference evidence="4 5" key="1">
    <citation type="journal article" date="2016" name="Nat. Commun.">
        <title>Thousands of microbial genomes shed light on interconnected biogeochemical processes in an aquifer system.</title>
        <authorList>
            <person name="Anantharaman K."/>
            <person name="Brown C.T."/>
            <person name="Hug L.A."/>
            <person name="Sharon I."/>
            <person name="Castelle C.J."/>
            <person name="Probst A.J."/>
            <person name="Thomas B.C."/>
            <person name="Singh A."/>
            <person name="Wilkins M.J."/>
            <person name="Karaoz U."/>
            <person name="Brodie E.L."/>
            <person name="Williams K.H."/>
            <person name="Hubbard S.S."/>
            <person name="Banfield J.F."/>
        </authorList>
    </citation>
    <scope>NUCLEOTIDE SEQUENCE [LARGE SCALE GENOMIC DNA]</scope>
</reference>
<dbReference type="PANTHER" id="PTHR35561:SF1">
    <property type="entry name" value="RNA 2',3'-CYCLIC PHOSPHODIESTERASE"/>
    <property type="match status" value="1"/>
</dbReference>
<comment type="catalytic activity">
    <reaction evidence="2">
        <text>a 3'-end 2',3'-cyclophospho-ribonucleotide-RNA + H2O = a 3'-end 2'-phospho-ribonucleotide-RNA + H(+)</text>
        <dbReference type="Rhea" id="RHEA:11828"/>
        <dbReference type="Rhea" id="RHEA-COMP:10464"/>
        <dbReference type="Rhea" id="RHEA-COMP:17353"/>
        <dbReference type="ChEBI" id="CHEBI:15377"/>
        <dbReference type="ChEBI" id="CHEBI:15378"/>
        <dbReference type="ChEBI" id="CHEBI:83064"/>
        <dbReference type="ChEBI" id="CHEBI:173113"/>
        <dbReference type="EC" id="3.1.4.58"/>
    </reaction>
</comment>
<evidence type="ECO:0000313" key="4">
    <source>
        <dbReference type="EMBL" id="OGG17424.1"/>
    </source>
</evidence>
<dbReference type="AlphaFoldDB" id="A0A1F5ZYI8"/>
<comment type="caution">
    <text evidence="4">The sequence shown here is derived from an EMBL/GenBank/DDBJ whole genome shotgun (WGS) entry which is preliminary data.</text>
</comment>
<dbReference type="InterPro" id="IPR014051">
    <property type="entry name" value="Phosphoesterase_HXTX"/>
</dbReference>
<comment type="similarity">
    <text evidence="2">Belongs to the 2H phosphoesterase superfamily. ThpR family.</text>
</comment>
<dbReference type="Pfam" id="PF02834">
    <property type="entry name" value="LigT_PEase"/>
    <property type="match status" value="1"/>
</dbReference>